<comment type="function">
    <text evidence="5">Iron-storage protein, whose ferroxidase center binds Fe(2+), oxidizes it using dioxygen to Fe(3+), and participates in the subsequent Fe(3+) oxide mineral core formation within the central cavity of the BFR protein shell.</text>
</comment>
<dbReference type="AlphaFoldDB" id="A0A410FSG6"/>
<evidence type="ECO:0000256" key="4">
    <source>
        <dbReference type="ARBA" id="ARBA00023004"/>
    </source>
</evidence>
<evidence type="ECO:0000256" key="2">
    <source>
        <dbReference type="ARBA" id="ARBA00022617"/>
    </source>
</evidence>
<feature type="binding site" evidence="6">
    <location>
        <position position="54"/>
    </location>
    <ligand>
        <name>Fe cation</name>
        <dbReference type="ChEBI" id="CHEBI:24875"/>
        <label>1</label>
    </ligand>
</feature>
<evidence type="ECO:0000256" key="5">
    <source>
        <dbReference type="PIRNR" id="PIRNR002560"/>
    </source>
</evidence>
<evidence type="ECO:0000313" key="9">
    <source>
        <dbReference type="EMBL" id="QAA75956.1"/>
    </source>
</evidence>
<evidence type="ECO:0000256" key="1">
    <source>
        <dbReference type="ARBA" id="ARBA00022434"/>
    </source>
</evidence>
<keyword evidence="1 5" id="KW-0409">Iron storage</keyword>
<proteinExistence type="inferred from homology"/>
<organism evidence="9 10">
    <name type="scientific">Bipolaricaulis sibiricus</name>
    <dbReference type="NCBI Taxonomy" id="2501609"/>
    <lineage>
        <taxon>Bacteria</taxon>
        <taxon>Candidatus Bipolaricaulota</taxon>
        <taxon>Candidatus Bipolaricaulia</taxon>
        <taxon>Candidatus Bipolaricaulales</taxon>
        <taxon>Candidatus Bipolaricaulaceae</taxon>
        <taxon>Candidatus Bipolaricaulis</taxon>
    </lineage>
</organism>
<evidence type="ECO:0000256" key="3">
    <source>
        <dbReference type="ARBA" id="ARBA00022723"/>
    </source>
</evidence>
<dbReference type="Pfam" id="PF00210">
    <property type="entry name" value="Ferritin"/>
    <property type="match status" value="1"/>
</dbReference>
<dbReference type="GO" id="GO:0008199">
    <property type="term" value="F:ferric iron binding"/>
    <property type="evidence" value="ECO:0007669"/>
    <property type="project" value="InterPro"/>
</dbReference>
<dbReference type="SUPFAM" id="SSF47240">
    <property type="entry name" value="Ferritin-like"/>
    <property type="match status" value="1"/>
</dbReference>
<accession>A0A410FSG6</accession>
<comment type="catalytic activity">
    <reaction evidence="5">
        <text>4 Fe(2+) + O2 + 4 H(+) = 4 Fe(3+) + 2 H2O</text>
        <dbReference type="Rhea" id="RHEA:11148"/>
        <dbReference type="ChEBI" id="CHEBI:15377"/>
        <dbReference type="ChEBI" id="CHEBI:15378"/>
        <dbReference type="ChEBI" id="CHEBI:15379"/>
        <dbReference type="ChEBI" id="CHEBI:29033"/>
        <dbReference type="ChEBI" id="CHEBI:29034"/>
        <dbReference type="EC" id="1.16.3.1"/>
    </reaction>
</comment>
<dbReference type="InterPro" id="IPR008331">
    <property type="entry name" value="Ferritin_DPS_dom"/>
</dbReference>
<feature type="binding site" evidence="6">
    <location>
        <position position="18"/>
    </location>
    <ligand>
        <name>Fe cation</name>
        <dbReference type="ChEBI" id="CHEBI:24875"/>
        <label>1</label>
    </ligand>
</feature>
<sequence>MKGNEKIIAALNERLAEELGATVQYMLHAEMCADWGYGKLHEVLEKRGITEMRHWEKLVERILFLEGKPVVTKLGPVKIGEDIVKIHRSDLQAEHDAVKAYNETIQLAAKLGDNATKVLLEGILKDEEDHVDWIETQLGLIEQLGLENYLTEQAG</sequence>
<dbReference type="InterPro" id="IPR009040">
    <property type="entry name" value="Ferritin-like_diiron"/>
</dbReference>
<feature type="binding site" description="axial binding residue" evidence="6">
    <location>
        <position position="52"/>
    </location>
    <ligand>
        <name>heme b</name>
        <dbReference type="ChEBI" id="CHEBI:60344"/>
        <note>ligand shared between dimeric partners</note>
    </ligand>
    <ligandPart>
        <name>Fe</name>
        <dbReference type="ChEBI" id="CHEBI:18248"/>
    </ligandPart>
</feature>
<dbReference type="GO" id="GO:0020037">
    <property type="term" value="F:heme binding"/>
    <property type="evidence" value="ECO:0007669"/>
    <property type="project" value="TreeGrafter"/>
</dbReference>
<keyword evidence="3 5" id="KW-0479">Metal-binding</keyword>
<dbReference type="PIRSF" id="PIRSF002560">
    <property type="entry name" value="Bacterioferritin"/>
    <property type="match status" value="1"/>
</dbReference>
<evidence type="ECO:0000313" key="10">
    <source>
        <dbReference type="Proteomes" id="UP000287233"/>
    </source>
</evidence>
<dbReference type="NCBIfam" id="TIGR00754">
    <property type="entry name" value="bfr"/>
    <property type="match status" value="1"/>
</dbReference>
<dbReference type="GO" id="GO:0006879">
    <property type="term" value="P:intracellular iron ion homeostasis"/>
    <property type="evidence" value="ECO:0007669"/>
    <property type="project" value="UniProtKB-KW"/>
</dbReference>
<dbReference type="PROSITE" id="PS50905">
    <property type="entry name" value="FERRITIN_LIKE"/>
    <property type="match status" value="1"/>
</dbReference>
<dbReference type="InterPro" id="IPR002024">
    <property type="entry name" value="Bacterioferritin"/>
</dbReference>
<feature type="binding site" evidence="6">
    <location>
        <position position="130"/>
    </location>
    <ligand>
        <name>Fe cation</name>
        <dbReference type="ChEBI" id="CHEBI:24875"/>
        <label>2</label>
    </ligand>
</feature>
<gene>
    <name evidence="9" type="ORF">BIP78_0188</name>
</gene>
<dbReference type="PRINTS" id="PR00601">
    <property type="entry name" value="BACFERRITIN"/>
</dbReference>
<dbReference type="PROSITE" id="PS00549">
    <property type="entry name" value="BACTERIOFERRITIN"/>
    <property type="match status" value="1"/>
</dbReference>
<feature type="binding site" evidence="6">
    <location>
        <position position="94"/>
    </location>
    <ligand>
        <name>Fe cation</name>
        <dbReference type="ChEBI" id="CHEBI:24875"/>
        <label>2</label>
    </ligand>
</feature>
<dbReference type="GO" id="GO:0004322">
    <property type="term" value="F:ferroxidase activity"/>
    <property type="evidence" value="ECO:0007669"/>
    <property type="project" value="UniProtKB-EC"/>
</dbReference>
<feature type="binding site" evidence="6">
    <location>
        <position position="127"/>
    </location>
    <ligand>
        <name>Fe cation</name>
        <dbReference type="ChEBI" id="CHEBI:24875"/>
        <label>1</label>
    </ligand>
</feature>
<protein>
    <recommendedName>
        <fullName evidence="5 7">Bacterioferritin</fullName>
        <ecNumber evidence="5">1.16.3.1</ecNumber>
    </recommendedName>
</protein>
<dbReference type="Gene3D" id="1.20.1260.10">
    <property type="match status" value="1"/>
</dbReference>
<dbReference type="KEGG" id="bih:BIP78_0188"/>
<feature type="binding site" evidence="6">
    <location>
        <position position="127"/>
    </location>
    <ligand>
        <name>Fe cation</name>
        <dbReference type="ChEBI" id="CHEBI:24875"/>
        <label>2</label>
    </ligand>
</feature>
<dbReference type="EMBL" id="CP034928">
    <property type="protein sequence ID" value="QAA75956.1"/>
    <property type="molecule type" value="Genomic_DNA"/>
</dbReference>
<dbReference type="InterPro" id="IPR012347">
    <property type="entry name" value="Ferritin-like"/>
</dbReference>
<name>A0A410FSG6_BIPS1</name>
<feature type="binding site" evidence="6">
    <location>
        <position position="51"/>
    </location>
    <ligand>
        <name>Fe cation</name>
        <dbReference type="ChEBI" id="CHEBI:24875"/>
        <label>1</label>
    </ligand>
</feature>
<reference evidence="10" key="1">
    <citation type="submission" date="2018-12" db="EMBL/GenBank/DDBJ databases">
        <title>Complete genome sequence of an uncultured bacterium of the candidate phylum Bipolaricaulota.</title>
        <authorList>
            <person name="Kadnikov V.V."/>
            <person name="Mardanov A.V."/>
            <person name="Beletsky A.V."/>
            <person name="Frank Y.A."/>
            <person name="Karnachuk O.V."/>
            <person name="Ravin N.V."/>
        </authorList>
    </citation>
    <scope>NUCLEOTIDE SEQUENCE [LARGE SCALE GENOMIC DNA]</scope>
</reference>
<keyword evidence="2 7" id="KW-0349">Heme</keyword>
<dbReference type="GO" id="GO:0005829">
    <property type="term" value="C:cytosol"/>
    <property type="evidence" value="ECO:0007669"/>
    <property type="project" value="TreeGrafter"/>
</dbReference>
<dbReference type="CDD" id="cd00907">
    <property type="entry name" value="Bacterioferritin"/>
    <property type="match status" value="1"/>
</dbReference>
<dbReference type="PANTHER" id="PTHR30295">
    <property type="entry name" value="BACTERIOFERRITIN"/>
    <property type="match status" value="1"/>
</dbReference>
<dbReference type="PANTHER" id="PTHR30295:SF0">
    <property type="entry name" value="BACTERIOFERRITIN"/>
    <property type="match status" value="1"/>
</dbReference>
<evidence type="ECO:0000256" key="6">
    <source>
        <dbReference type="PIRSR" id="PIRSR002560-1"/>
    </source>
</evidence>
<evidence type="ECO:0000259" key="8">
    <source>
        <dbReference type="PROSITE" id="PS50905"/>
    </source>
</evidence>
<feature type="binding site" evidence="6">
    <location>
        <position position="51"/>
    </location>
    <ligand>
        <name>Fe cation</name>
        <dbReference type="ChEBI" id="CHEBI:24875"/>
        <label>2</label>
    </ligand>
</feature>
<dbReference type="Proteomes" id="UP000287233">
    <property type="component" value="Chromosome"/>
</dbReference>
<feature type="domain" description="Ferritin-like diiron" evidence="8">
    <location>
        <begin position="1"/>
        <end position="145"/>
    </location>
</feature>
<dbReference type="EC" id="1.16.3.1" evidence="5"/>
<evidence type="ECO:0000256" key="7">
    <source>
        <dbReference type="RuleBase" id="RU000623"/>
    </source>
</evidence>
<dbReference type="GO" id="GO:0006826">
    <property type="term" value="P:iron ion transport"/>
    <property type="evidence" value="ECO:0007669"/>
    <property type="project" value="InterPro"/>
</dbReference>
<keyword evidence="4 5" id="KW-0408">Iron</keyword>
<comment type="similarity">
    <text evidence="5 7">Belongs to the bacterioferritin family.</text>
</comment>
<dbReference type="InterPro" id="IPR009078">
    <property type="entry name" value="Ferritin-like_SF"/>
</dbReference>